<evidence type="ECO:0000313" key="3">
    <source>
        <dbReference type="Proteomes" id="UP001152797"/>
    </source>
</evidence>
<evidence type="ECO:0000313" key="2">
    <source>
        <dbReference type="EMBL" id="CAL4760765.1"/>
    </source>
</evidence>
<keyword evidence="2" id="KW-0808">Transferase</keyword>
<reference evidence="1" key="1">
    <citation type="submission" date="2022-10" db="EMBL/GenBank/DDBJ databases">
        <authorList>
            <person name="Chen Y."/>
            <person name="Dougan E. K."/>
            <person name="Chan C."/>
            <person name="Rhodes N."/>
            <person name="Thang M."/>
        </authorList>
    </citation>
    <scope>NUCLEOTIDE SEQUENCE</scope>
</reference>
<proteinExistence type="predicted"/>
<evidence type="ECO:0000313" key="1">
    <source>
        <dbReference type="EMBL" id="CAI3973453.1"/>
    </source>
</evidence>
<dbReference type="Proteomes" id="UP001152797">
    <property type="component" value="Unassembled WGS sequence"/>
</dbReference>
<name>A0A9P1BH91_9DINO</name>
<dbReference type="EMBL" id="CAMXCT010000077">
    <property type="protein sequence ID" value="CAI3973453.1"/>
    <property type="molecule type" value="Genomic_DNA"/>
</dbReference>
<organism evidence="1">
    <name type="scientific">Cladocopium goreaui</name>
    <dbReference type="NCBI Taxonomy" id="2562237"/>
    <lineage>
        <taxon>Eukaryota</taxon>
        <taxon>Sar</taxon>
        <taxon>Alveolata</taxon>
        <taxon>Dinophyceae</taxon>
        <taxon>Suessiales</taxon>
        <taxon>Symbiodiniaceae</taxon>
        <taxon>Cladocopium</taxon>
    </lineage>
</organism>
<keyword evidence="3" id="KW-1185">Reference proteome</keyword>
<comment type="caution">
    <text evidence="1">The sequence shown here is derived from an EMBL/GenBank/DDBJ whole genome shotgun (WGS) entry which is preliminary data.</text>
</comment>
<gene>
    <name evidence="1" type="ORF">C1SCF055_LOCUS1959</name>
</gene>
<dbReference type="EMBL" id="CAMXCT030000077">
    <property type="protein sequence ID" value="CAL4760765.1"/>
    <property type="molecule type" value="Genomic_DNA"/>
</dbReference>
<dbReference type="GO" id="GO:0016301">
    <property type="term" value="F:kinase activity"/>
    <property type="evidence" value="ECO:0007669"/>
    <property type="project" value="UniProtKB-KW"/>
</dbReference>
<reference evidence="2 3" key="2">
    <citation type="submission" date="2024-05" db="EMBL/GenBank/DDBJ databases">
        <authorList>
            <person name="Chen Y."/>
            <person name="Shah S."/>
            <person name="Dougan E. K."/>
            <person name="Thang M."/>
            <person name="Chan C."/>
        </authorList>
    </citation>
    <scope>NUCLEOTIDE SEQUENCE [LARGE SCALE GENOMIC DNA]</scope>
</reference>
<keyword evidence="2" id="KW-0418">Kinase</keyword>
<sequence length="530" mass="58763">MAPTPVDPAAAVKLWLKAANSGEASDKWGRVQRASWMVSWLWIGRLKQSYSSFVLGLGSKAALAAYMTYRAGCRIPPLGKDPDNVMLQILHTDNPFLRLEGAPFTFLDSCRGSFLHSLMKHRGDKVTDYLVKILATPHVQRLESREQLGLYVFETCSQQRISLLGVIHQFFRDTNGVGQRKAYMPSRVISKHGKKLRPNRDLGQLRLAGALSLCGQFLDGTLDAIFVNDSKKSWLVDPDLLLVKEPDDVLDKVVEHLQSWPNQHCLKMLNLQAELTSHICVVNACKCIHVLKTLSPTEEAVLAQPQSEEMHLVYSGGCIARAGRMRRIPLGARKIETAAVRFPTQRVRVKTSKRENFTSCGEATTFQGSYSGVEFRSSYELPLMSLTEKAQVLGSAASAAPPEDWTDRFGDNAVPLFWQESKPISFFNAILDEYKVTAVFDVTAGSGAFMEASLTRGVVYHGLCLNKEHQHWLQAIADRAACGLITLEGSTLFNEALAGDVKKFFPDVLENLAPKDNPEEAPMEPDSPGE</sequence>
<protein>
    <submittedName>
        <fullName evidence="2">Cyclin-dependent kinase-like 4</fullName>
    </submittedName>
</protein>
<dbReference type="EMBL" id="CAMXCT020000077">
    <property type="protein sequence ID" value="CAL1126828.1"/>
    <property type="molecule type" value="Genomic_DNA"/>
</dbReference>
<accession>A0A9P1BH91</accession>
<dbReference type="AlphaFoldDB" id="A0A9P1BH91"/>